<keyword evidence="3 5" id="KW-1133">Transmembrane helix</keyword>
<evidence type="ECO:0000313" key="6">
    <source>
        <dbReference type="EMBL" id="PVW13972.1"/>
    </source>
</evidence>
<sequence length="121" mass="13409">MNNTTREQPTPQEPATSVKEKDSMAIIAYITLIGLIIAFVSNKDKKNAFTAFHIRQSLGLAVTGFALMILSFLPYIGWFISSIGSLALMVLWVLGLVNAINGKKEPIPMVGPYFETWFKDV</sequence>
<comment type="caution">
    <text evidence="6">The sequence shown here is derived from an EMBL/GenBank/DDBJ whole genome shotgun (WGS) entry which is preliminary data.</text>
</comment>
<dbReference type="RefSeq" id="WP_116695046.1">
    <property type="nucleotide sequence ID" value="NZ_QEHR01000007.1"/>
</dbReference>
<keyword evidence="7" id="KW-1185">Reference proteome</keyword>
<dbReference type="EMBL" id="QEHR01000007">
    <property type="protein sequence ID" value="PVW13972.1"/>
    <property type="molecule type" value="Genomic_DNA"/>
</dbReference>
<keyword evidence="2 5" id="KW-0812">Transmembrane</keyword>
<evidence type="ECO:0000313" key="7">
    <source>
        <dbReference type="Proteomes" id="UP000245962"/>
    </source>
</evidence>
<organism evidence="6 7">
    <name type="scientific">Marixanthomonas spongiae</name>
    <dbReference type="NCBI Taxonomy" id="2174845"/>
    <lineage>
        <taxon>Bacteria</taxon>
        <taxon>Pseudomonadati</taxon>
        <taxon>Bacteroidota</taxon>
        <taxon>Flavobacteriia</taxon>
        <taxon>Flavobacteriales</taxon>
        <taxon>Flavobacteriaceae</taxon>
        <taxon>Marixanthomonas</taxon>
    </lineage>
</organism>
<evidence type="ECO:0008006" key="8">
    <source>
        <dbReference type="Google" id="ProtNLM"/>
    </source>
</evidence>
<dbReference type="Pfam" id="PF09685">
    <property type="entry name" value="MamF_MmsF"/>
    <property type="match status" value="1"/>
</dbReference>
<evidence type="ECO:0000256" key="2">
    <source>
        <dbReference type="ARBA" id="ARBA00022692"/>
    </source>
</evidence>
<accession>A0A2U0HYL4</accession>
<proteinExistence type="predicted"/>
<dbReference type="AlphaFoldDB" id="A0A2U0HYL4"/>
<dbReference type="OrthoDB" id="6400719at2"/>
<evidence type="ECO:0000256" key="4">
    <source>
        <dbReference type="ARBA" id="ARBA00023136"/>
    </source>
</evidence>
<reference evidence="6 7" key="1">
    <citation type="submission" date="2018-04" db="EMBL/GenBank/DDBJ databases">
        <title>Marixanthomonas spongiae HN-E44 sp. nov., isolated from a marine sponge.</title>
        <authorList>
            <person name="Luo L."/>
            <person name="Zhuang L."/>
        </authorList>
    </citation>
    <scope>NUCLEOTIDE SEQUENCE [LARGE SCALE GENOMIC DNA]</scope>
    <source>
        <strain evidence="6 7">HN-E44</strain>
    </source>
</reference>
<dbReference type="InterPro" id="IPR019109">
    <property type="entry name" value="MamF_MmsF"/>
</dbReference>
<comment type="subcellular location">
    <subcellularLocation>
        <location evidence="1">Membrane</location>
        <topology evidence="1">Multi-pass membrane protein</topology>
    </subcellularLocation>
</comment>
<evidence type="ECO:0000256" key="5">
    <source>
        <dbReference type="SAM" id="Phobius"/>
    </source>
</evidence>
<name>A0A2U0HYL4_9FLAO</name>
<evidence type="ECO:0000256" key="1">
    <source>
        <dbReference type="ARBA" id="ARBA00004141"/>
    </source>
</evidence>
<evidence type="ECO:0000256" key="3">
    <source>
        <dbReference type="ARBA" id="ARBA00022989"/>
    </source>
</evidence>
<protein>
    <recommendedName>
        <fullName evidence="8">DUF4870 domain-containing protein</fullName>
    </recommendedName>
</protein>
<feature type="transmembrane region" description="Helical" evidence="5">
    <location>
        <begin position="79"/>
        <end position="100"/>
    </location>
</feature>
<feature type="transmembrane region" description="Helical" evidence="5">
    <location>
        <begin position="52"/>
        <end position="73"/>
    </location>
</feature>
<dbReference type="Proteomes" id="UP000245962">
    <property type="component" value="Unassembled WGS sequence"/>
</dbReference>
<gene>
    <name evidence="6" type="ORF">DDV96_12250</name>
</gene>
<feature type="transmembrane region" description="Helical" evidence="5">
    <location>
        <begin position="23"/>
        <end position="40"/>
    </location>
</feature>
<keyword evidence="4 5" id="KW-0472">Membrane</keyword>